<reference evidence="2" key="1">
    <citation type="submission" date="2016-10" db="EMBL/GenBank/DDBJ databases">
        <authorList>
            <person name="Varghese N."/>
            <person name="Submissions S."/>
        </authorList>
    </citation>
    <scope>NUCLEOTIDE SEQUENCE [LARGE SCALE GENOMIC DNA]</scope>
    <source>
        <strain evidence="2">ATCC 23835</strain>
    </source>
</reference>
<accession>A0A1H1XTU4</accession>
<dbReference type="EMBL" id="LT629777">
    <property type="protein sequence ID" value="SDT12630.1"/>
    <property type="molecule type" value="Genomic_DNA"/>
</dbReference>
<keyword evidence="2" id="KW-1185">Reference proteome</keyword>
<sequence length="164" mass="18247">MDVTASLHELLAAFTSDLKGTEKHLKQSIADVGSEFRGSHQRLRAALDEKNNGLHTLLERQGKQIEILSLSINELLNERQLPKEQTLETACAAVESNPLDTPEVEPIDQPEDVIDARGAHLEAAIKGLNSKNRLIQWYLGMITVSVAFPYFRGTIEQIIALCQF</sequence>
<evidence type="ECO:0000313" key="1">
    <source>
        <dbReference type="EMBL" id="SDT12630.1"/>
    </source>
</evidence>
<dbReference type="AlphaFoldDB" id="A0A1H1XTU4"/>
<dbReference type="GeneID" id="300208981"/>
<name>A0A1H1XTU4_9PSED</name>
<dbReference type="Proteomes" id="UP000199524">
    <property type="component" value="Chromosome I"/>
</dbReference>
<proteinExistence type="predicted"/>
<dbReference type="RefSeq" id="WP_090208048.1">
    <property type="nucleotide sequence ID" value="NZ_LT629777.1"/>
</dbReference>
<gene>
    <name evidence="1" type="ORF">SAMN05216598_4067</name>
</gene>
<protein>
    <submittedName>
        <fullName evidence="1">Uncharacterized protein</fullName>
    </submittedName>
</protein>
<organism evidence="1 2">
    <name type="scientific">Pseudomonas asplenii</name>
    <dbReference type="NCBI Taxonomy" id="53407"/>
    <lineage>
        <taxon>Bacteria</taxon>
        <taxon>Pseudomonadati</taxon>
        <taxon>Pseudomonadota</taxon>
        <taxon>Gammaproteobacteria</taxon>
        <taxon>Pseudomonadales</taxon>
        <taxon>Pseudomonadaceae</taxon>
        <taxon>Pseudomonas</taxon>
    </lineage>
</organism>
<evidence type="ECO:0000313" key="2">
    <source>
        <dbReference type="Proteomes" id="UP000199524"/>
    </source>
</evidence>